<reference evidence="11" key="1">
    <citation type="submission" date="2018-04" db="EMBL/GenBank/DDBJ databases">
        <title>Whole genome sequencing of Hypsizygus marmoreus.</title>
        <authorList>
            <person name="Choi I.-G."/>
            <person name="Min B."/>
            <person name="Kim J.-G."/>
            <person name="Kim S."/>
            <person name="Oh Y.-L."/>
            <person name="Kong W.-S."/>
            <person name="Park H."/>
            <person name="Jeong J."/>
            <person name="Song E.-S."/>
        </authorList>
    </citation>
    <scope>NUCLEOTIDE SEQUENCE [LARGE SCALE GENOMIC DNA]</scope>
    <source>
        <strain evidence="11">51987-8</strain>
    </source>
</reference>
<evidence type="ECO:0000256" key="3">
    <source>
        <dbReference type="ARBA" id="ARBA00022630"/>
    </source>
</evidence>
<dbReference type="InterPro" id="IPR012132">
    <property type="entry name" value="GMC_OxRdtase"/>
</dbReference>
<dbReference type="Gene3D" id="3.30.560.10">
    <property type="entry name" value="Glucose Oxidase, domain 3"/>
    <property type="match status" value="1"/>
</dbReference>
<comment type="cofactor">
    <cofactor evidence="1 6">
        <name>FAD</name>
        <dbReference type="ChEBI" id="CHEBI:57692"/>
    </cofactor>
</comment>
<feature type="active site" description="Proton donor" evidence="5">
    <location>
        <position position="530"/>
    </location>
</feature>
<dbReference type="InterPro" id="IPR000172">
    <property type="entry name" value="GMC_OxRdtase_N"/>
</dbReference>
<dbReference type="Proteomes" id="UP000076154">
    <property type="component" value="Unassembled WGS sequence"/>
</dbReference>
<keyword evidence="3 7" id="KW-0285">Flavoprotein</keyword>
<evidence type="ECO:0000256" key="7">
    <source>
        <dbReference type="RuleBase" id="RU003968"/>
    </source>
</evidence>
<gene>
    <name evidence="11" type="primary">pdh1_9</name>
    <name evidence="11" type="ORF">Hypma_006555</name>
</gene>
<dbReference type="Pfam" id="PF05199">
    <property type="entry name" value="GMC_oxred_C"/>
    <property type="match status" value="1"/>
</dbReference>
<dbReference type="PANTHER" id="PTHR11552">
    <property type="entry name" value="GLUCOSE-METHANOL-CHOLINE GMC OXIDOREDUCTASE"/>
    <property type="match status" value="1"/>
</dbReference>
<dbReference type="STRING" id="39966.A0A369JUI2"/>
<dbReference type="PROSITE" id="PS00624">
    <property type="entry name" value="GMC_OXRED_2"/>
    <property type="match status" value="1"/>
</dbReference>
<organism evidence="11 12">
    <name type="scientific">Hypsizygus marmoreus</name>
    <name type="common">White beech mushroom</name>
    <name type="synonym">Agaricus marmoreus</name>
    <dbReference type="NCBI Taxonomy" id="39966"/>
    <lineage>
        <taxon>Eukaryota</taxon>
        <taxon>Fungi</taxon>
        <taxon>Dikarya</taxon>
        <taxon>Basidiomycota</taxon>
        <taxon>Agaricomycotina</taxon>
        <taxon>Agaricomycetes</taxon>
        <taxon>Agaricomycetidae</taxon>
        <taxon>Agaricales</taxon>
        <taxon>Tricholomatineae</taxon>
        <taxon>Lyophyllaceae</taxon>
        <taxon>Hypsizygus</taxon>
    </lineage>
</organism>
<dbReference type="GO" id="GO:0016614">
    <property type="term" value="F:oxidoreductase activity, acting on CH-OH group of donors"/>
    <property type="evidence" value="ECO:0007669"/>
    <property type="project" value="InterPro"/>
</dbReference>
<dbReference type="SUPFAM" id="SSF54373">
    <property type="entry name" value="FAD-linked reductases, C-terminal domain"/>
    <property type="match status" value="1"/>
</dbReference>
<evidence type="ECO:0000256" key="1">
    <source>
        <dbReference type="ARBA" id="ARBA00001974"/>
    </source>
</evidence>
<feature type="domain" description="Glucose-methanol-choline oxidoreductase N-terminal" evidence="9">
    <location>
        <begin position="112"/>
        <end position="135"/>
    </location>
</feature>
<dbReference type="AlphaFoldDB" id="A0A369JUI2"/>
<dbReference type="PIRSF" id="PIRSF000137">
    <property type="entry name" value="Alcohol_oxidase"/>
    <property type="match status" value="1"/>
</dbReference>
<dbReference type="PROSITE" id="PS00623">
    <property type="entry name" value="GMC_OXRED_1"/>
    <property type="match status" value="1"/>
</dbReference>
<accession>A0A369JUI2</accession>
<name>A0A369JUI2_HYPMA</name>
<keyword evidence="8" id="KW-0732">Signal</keyword>
<evidence type="ECO:0000256" key="6">
    <source>
        <dbReference type="PIRSR" id="PIRSR000137-2"/>
    </source>
</evidence>
<feature type="active site" description="Proton acceptor" evidence="5">
    <location>
        <position position="574"/>
    </location>
</feature>
<dbReference type="Pfam" id="PF00732">
    <property type="entry name" value="GMC_oxred_N"/>
    <property type="match status" value="1"/>
</dbReference>
<protein>
    <submittedName>
        <fullName evidence="11">Pyranose dehydrogenase 1</fullName>
    </submittedName>
</protein>
<feature type="chain" id="PRO_5016562650" evidence="8">
    <location>
        <begin position="21"/>
        <end position="600"/>
    </location>
</feature>
<comment type="similarity">
    <text evidence="2 7">Belongs to the GMC oxidoreductase family.</text>
</comment>
<sequence>MTCAFLAFVALSALFLTCRGAIYQNFSDLPTTHFDFVVVGGGTGGNVVANRLTEHANFSVLVIEAGGSNEGVLDTIVPFFGPIASPGTPWDWNYTTTPQIGLNGRAVAFPRGRILGGSSSINYLIYTRGSRDDYDRYARFSGDLGWSWDAIQPYIHKNENWTQPADGHNTTGQFNPLFHNSTGITSVSLNGFPECIDGRVIKTTQHLPDMFPFNLDMNSGNTVGLGWTQATINKGQRSSSATSYLGPKFIDRPNLAVLLNTQVSRVISTNSSAEFPVFLDVELSQDNGRTLHVVTASKEIILSAGSVGTPYILMNSGIGNCTELALAGVPCKLNLPSVGKNMSDHALLVNSWFVNSNCTFEAAARNATLEQEELQQWNTTETGPLVATVIDHLAFLRLPKNASIFKRFPDPSAGPTSAHYEMAFANGFIGPLPPNGSFLTIGTVIASPASRGSVGINSRNPFDPPAIDPGYLTVEYDLFTMREAVKAAKKFLAAKPWHGYVLRPFGALADANSDAEVEAYVRNNTATIYHPVGTSSMTMKGADFGVVDPDLRVKGVHGLRIVDASVIPFVPSAHTQAPTYIFAERASDLIKADWLPWEGV</sequence>
<evidence type="ECO:0000313" key="11">
    <source>
        <dbReference type="EMBL" id="RDB25991.1"/>
    </source>
</evidence>
<evidence type="ECO:0000256" key="5">
    <source>
        <dbReference type="PIRSR" id="PIRSR000137-1"/>
    </source>
</evidence>
<evidence type="ECO:0000313" key="12">
    <source>
        <dbReference type="Proteomes" id="UP000076154"/>
    </source>
</evidence>
<keyword evidence="12" id="KW-1185">Reference proteome</keyword>
<dbReference type="InterPro" id="IPR007867">
    <property type="entry name" value="GMC_OxRtase_C"/>
</dbReference>
<evidence type="ECO:0000259" key="9">
    <source>
        <dbReference type="PROSITE" id="PS00623"/>
    </source>
</evidence>
<dbReference type="SUPFAM" id="SSF51905">
    <property type="entry name" value="FAD/NAD(P)-binding domain"/>
    <property type="match status" value="1"/>
</dbReference>
<dbReference type="InterPro" id="IPR036188">
    <property type="entry name" value="FAD/NAD-bd_sf"/>
</dbReference>
<proteinExistence type="inferred from homology"/>
<dbReference type="GO" id="GO:0050660">
    <property type="term" value="F:flavin adenine dinucleotide binding"/>
    <property type="evidence" value="ECO:0007669"/>
    <property type="project" value="InterPro"/>
</dbReference>
<keyword evidence="4 6" id="KW-0274">FAD</keyword>
<evidence type="ECO:0000256" key="8">
    <source>
        <dbReference type="SAM" id="SignalP"/>
    </source>
</evidence>
<feature type="domain" description="Glucose-methanol-choline oxidoreductase N-terminal" evidence="10">
    <location>
        <begin position="305"/>
        <end position="319"/>
    </location>
</feature>
<feature type="binding site" evidence="6">
    <location>
        <position position="263"/>
    </location>
    <ligand>
        <name>FAD</name>
        <dbReference type="ChEBI" id="CHEBI:57692"/>
    </ligand>
</feature>
<dbReference type="InParanoid" id="A0A369JUI2"/>
<evidence type="ECO:0000259" key="10">
    <source>
        <dbReference type="PROSITE" id="PS00624"/>
    </source>
</evidence>
<evidence type="ECO:0000256" key="4">
    <source>
        <dbReference type="ARBA" id="ARBA00022827"/>
    </source>
</evidence>
<evidence type="ECO:0000256" key="2">
    <source>
        <dbReference type="ARBA" id="ARBA00010790"/>
    </source>
</evidence>
<dbReference type="Gene3D" id="3.50.50.60">
    <property type="entry name" value="FAD/NAD(P)-binding domain"/>
    <property type="match status" value="1"/>
</dbReference>
<dbReference type="EMBL" id="LUEZ02000040">
    <property type="protein sequence ID" value="RDB25991.1"/>
    <property type="molecule type" value="Genomic_DNA"/>
</dbReference>
<dbReference type="OrthoDB" id="269227at2759"/>
<feature type="signal peptide" evidence="8">
    <location>
        <begin position="1"/>
        <end position="20"/>
    </location>
</feature>
<dbReference type="PANTHER" id="PTHR11552:SF147">
    <property type="entry name" value="CHOLINE DEHYDROGENASE, MITOCHONDRIAL"/>
    <property type="match status" value="1"/>
</dbReference>
<comment type="caution">
    <text evidence="11">The sequence shown here is derived from an EMBL/GenBank/DDBJ whole genome shotgun (WGS) entry which is preliminary data.</text>
</comment>